<accession>A0A350P0M7</accession>
<feature type="non-terminal residue" evidence="1">
    <location>
        <position position="432"/>
    </location>
</feature>
<evidence type="ECO:0000313" key="2">
    <source>
        <dbReference type="Proteomes" id="UP000263517"/>
    </source>
</evidence>
<proteinExistence type="predicted"/>
<evidence type="ECO:0000313" key="1">
    <source>
        <dbReference type="EMBL" id="HAW74844.1"/>
    </source>
</evidence>
<dbReference type="EMBL" id="DNAN01000129">
    <property type="protein sequence ID" value="HAW74844.1"/>
    <property type="molecule type" value="Genomic_DNA"/>
</dbReference>
<sequence>MSTTGNAGEQYFENLFNPNTGEDALAQIEDFTDFLDSFDTVTTGQVLLKQSSDPRELAGIAKATASTASTLVERGSDGSVTADKIIIDDTSHAVTIDTATLSQARTLTIPDETGTVVTSVNTDFVANNTQRTNINALTNDQFIQKTGTNTFSSKAATSTYSASDSNLVERSSGKIKSATINLGADGGSSELNIKTSTGASASLIGSDNPTINLIRNGAGSDNFGGDVSSDWRLRNNGGNLQIDRGNSGLTNGFITPLRLAFTNAIEINRNLGGAVVDNCPLRHYRQVAGNLNNYYVDVLPDSSVTSNYQQKLPAASGTYALQSDIAWNVSSGNITTKGANDNVGIGSPGSFPSRITFAGGIESKICLFDGGLGNMYGFGISSNQLNYHVNTTSDKHVFYVGGTNGDGTQLLEIAGNKNTTLNGSLIIQDTVA</sequence>
<comment type="caution">
    <text evidence="1">The sequence shown here is derived from an EMBL/GenBank/DDBJ whole genome shotgun (WGS) entry which is preliminary data.</text>
</comment>
<protein>
    <submittedName>
        <fullName evidence="1">Uncharacterized protein</fullName>
    </submittedName>
</protein>
<reference evidence="1 2" key="1">
    <citation type="journal article" date="2018" name="Nat. Biotechnol.">
        <title>A standardized bacterial taxonomy based on genome phylogeny substantially revises the tree of life.</title>
        <authorList>
            <person name="Parks D.H."/>
            <person name="Chuvochina M."/>
            <person name="Waite D.W."/>
            <person name="Rinke C."/>
            <person name="Skarshewski A."/>
            <person name="Chaumeil P.A."/>
            <person name="Hugenholtz P."/>
        </authorList>
    </citation>
    <scope>NUCLEOTIDE SEQUENCE [LARGE SCALE GENOMIC DNA]</scope>
    <source>
        <strain evidence="1">UBA11978</strain>
    </source>
</reference>
<dbReference type="AlphaFoldDB" id="A0A350P0M7"/>
<dbReference type="Proteomes" id="UP000263517">
    <property type="component" value="Unassembled WGS sequence"/>
</dbReference>
<gene>
    <name evidence="1" type="ORF">DCW74_03810</name>
</gene>
<organism evidence="1 2">
    <name type="scientific">Alteromonas australica</name>
    <dbReference type="NCBI Taxonomy" id="589873"/>
    <lineage>
        <taxon>Bacteria</taxon>
        <taxon>Pseudomonadati</taxon>
        <taxon>Pseudomonadota</taxon>
        <taxon>Gammaproteobacteria</taxon>
        <taxon>Alteromonadales</taxon>
        <taxon>Alteromonadaceae</taxon>
        <taxon>Alteromonas/Salinimonas group</taxon>
        <taxon>Alteromonas</taxon>
    </lineage>
</organism>
<name>A0A350P0M7_9ALTE</name>